<dbReference type="Pfam" id="PF02214">
    <property type="entry name" value="BTB_2"/>
    <property type="match status" value="1"/>
</dbReference>
<dbReference type="InterPro" id="IPR003974">
    <property type="entry name" value="K_chnl_volt-dep_Kv3"/>
</dbReference>
<dbReference type="Gene3D" id="3.30.710.10">
    <property type="entry name" value="Potassium Channel Kv1.1, Chain A"/>
    <property type="match status" value="1"/>
</dbReference>
<dbReference type="Pfam" id="PF00520">
    <property type="entry name" value="Ion_trans"/>
    <property type="match status" value="1"/>
</dbReference>
<feature type="transmembrane region" description="Helical" evidence="14">
    <location>
        <begin position="171"/>
        <end position="189"/>
    </location>
</feature>
<dbReference type="InterPro" id="IPR000210">
    <property type="entry name" value="BTB/POZ_dom"/>
</dbReference>
<dbReference type="SMART" id="SM00225">
    <property type="entry name" value="BTB"/>
    <property type="match status" value="1"/>
</dbReference>
<keyword evidence="11" id="KW-0407">Ion channel</keyword>
<evidence type="ECO:0000259" key="15">
    <source>
        <dbReference type="SMART" id="SM00225"/>
    </source>
</evidence>
<feature type="transmembrane region" description="Helical" evidence="14">
    <location>
        <begin position="353"/>
        <end position="373"/>
    </location>
</feature>
<feature type="transmembrane region" description="Helical" evidence="14">
    <location>
        <begin position="416"/>
        <end position="437"/>
    </location>
</feature>
<protein>
    <submittedName>
        <fullName evidence="17">BTB domain-containing protein</fullName>
    </submittedName>
</protein>
<evidence type="ECO:0000256" key="11">
    <source>
        <dbReference type="ARBA" id="ARBA00023303"/>
    </source>
</evidence>
<evidence type="ECO:0000256" key="2">
    <source>
        <dbReference type="ARBA" id="ARBA00022448"/>
    </source>
</evidence>
<keyword evidence="9" id="KW-0406">Ion transport</keyword>
<dbReference type="SUPFAM" id="SSF54695">
    <property type="entry name" value="POZ domain"/>
    <property type="match status" value="1"/>
</dbReference>
<evidence type="ECO:0000256" key="13">
    <source>
        <dbReference type="SAM" id="MobiDB-lite"/>
    </source>
</evidence>
<evidence type="ECO:0000256" key="4">
    <source>
        <dbReference type="ARBA" id="ARBA00022692"/>
    </source>
</evidence>
<feature type="compositionally biased region" description="Polar residues" evidence="13">
    <location>
        <begin position="549"/>
        <end position="562"/>
    </location>
</feature>
<dbReference type="Proteomes" id="UP000887572">
    <property type="component" value="Unplaced"/>
</dbReference>
<dbReference type="GO" id="GO:0045211">
    <property type="term" value="C:postsynaptic membrane"/>
    <property type="evidence" value="ECO:0007669"/>
    <property type="project" value="TreeGrafter"/>
</dbReference>
<keyword evidence="10 14" id="KW-0472">Membrane</keyword>
<evidence type="ECO:0000256" key="8">
    <source>
        <dbReference type="ARBA" id="ARBA00022989"/>
    </source>
</evidence>
<evidence type="ECO:0000313" key="17">
    <source>
        <dbReference type="WBParaSite" id="Gr19_v10_g15751.t1"/>
    </source>
</evidence>
<dbReference type="PANTHER" id="PTHR11537:SF234">
    <property type="entry name" value="BTB DOMAIN-CONTAINING PROTEIN"/>
    <property type="match status" value="1"/>
</dbReference>
<dbReference type="InterPro" id="IPR003131">
    <property type="entry name" value="T1-type_BTB"/>
</dbReference>
<dbReference type="GO" id="GO:0042734">
    <property type="term" value="C:presynaptic membrane"/>
    <property type="evidence" value="ECO:0007669"/>
    <property type="project" value="TreeGrafter"/>
</dbReference>
<evidence type="ECO:0000256" key="5">
    <source>
        <dbReference type="ARBA" id="ARBA00022826"/>
    </source>
</evidence>
<keyword evidence="7" id="KW-0630">Potassium</keyword>
<comment type="subcellular location">
    <subcellularLocation>
        <location evidence="1">Membrane</location>
        <topology evidence="1">Multi-pass membrane protein</topology>
    </subcellularLocation>
</comment>
<dbReference type="Gene3D" id="1.10.287.70">
    <property type="match status" value="1"/>
</dbReference>
<evidence type="ECO:0000256" key="1">
    <source>
        <dbReference type="ARBA" id="ARBA00004141"/>
    </source>
</evidence>
<dbReference type="FunFam" id="1.10.287.70:FF:000002">
    <property type="entry name" value="Potassium voltage-gated channel subfamily a member"/>
    <property type="match status" value="1"/>
</dbReference>
<evidence type="ECO:0000256" key="14">
    <source>
        <dbReference type="SAM" id="Phobius"/>
    </source>
</evidence>
<comment type="similarity">
    <text evidence="12">Belongs to the potassium channel family. C (Shaw) (TC 1.A.1.2) subfamily. Shaw sub-subfamily.</text>
</comment>
<organism evidence="16 17">
    <name type="scientific">Globodera rostochiensis</name>
    <name type="common">Golden nematode worm</name>
    <name type="synonym">Heterodera rostochiensis</name>
    <dbReference type="NCBI Taxonomy" id="31243"/>
    <lineage>
        <taxon>Eukaryota</taxon>
        <taxon>Metazoa</taxon>
        <taxon>Ecdysozoa</taxon>
        <taxon>Nematoda</taxon>
        <taxon>Chromadorea</taxon>
        <taxon>Rhabditida</taxon>
        <taxon>Tylenchina</taxon>
        <taxon>Tylenchomorpha</taxon>
        <taxon>Tylenchoidea</taxon>
        <taxon>Heteroderidae</taxon>
        <taxon>Heteroderinae</taxon>
        <taxon>Globodera</taxon>
    </lineage>
</organism>
<name>A0A914HE13_GLORO</name>
<dbReference type="GO" id="GO:0051260">
    <property type="term" value="P:protein homooligomerization"/>
    <property type="evidence" value="ECO:0007669"/>
    <property type="project" value="InterPro"/>
</dbReference>
<keyword evidence="2" id="KW-0813">Transport</keyword>
<dbReference type="PRINTS" id="PR01491">
    <property type="entry name" value="KVCHANNEL"/>
</dbReference>
<dbReference type="GO" id="GO:0008076">
    <property type="term" value="C:voltage-gated potassium channel complex"/>
    <property type="evidence" value="ECO:0007669"/>
    <property type="project" value="InterPro"/>
</dbReference>
<dbReference type="GO" id="GO:0032590">
    <property type="term" value="C:dendrite membrane"/>
    <property type="evidence" value="ECO:0007669"/>
    <property type="project" value="TreeGrafter"/>
</dbReference>
<reference evidence="17" key="1">
    <citation type="submission" date="2022-11" db="UniProtKB">
        <authorList>
            <consortium name="WormBaseParasite"/>
        </authorList>
    </citation>
    <scope>IDENTIFICATION</scope>
</reference>
<dbReference type="PANTHER" id="PTHR11537">
    <property type="entry name" value="VOLTAGE-GATED POTASSIUM CHANNEL"/>
    <property type="match status" value="1"/>
</dbReference>
<keyword evidence="8 14" id="KW-1133">Transmembrane helix</keyword>
<evidence type="ECO:0000256" key="7">
    <source>
        <dbReference type="ARBA" id="ARBA00022958"/>
    </source>
</evidence>
<evidence type="ECO:0000256" key="6">
    <source>
        <dbReference type="ARBA" id="ARBA00022882"/>
    </source>
</evidence>
<dbReference type="GO" id="GO:0005251">
    <property type="term" value="F:delayed rectifier potassium channel activity"/>
    <property type="evidence" value="ECO:0007669"/>
    <property type="project" value="TreeGrafter"/>
</dbReference>
<keyword evidence="5" id="KW-0631">Potassium channel</keyword>
<dbReference type="InterPro" id="IPR005821">
    <property type="entry name" value="Ion_trans_dom"/>
</dbReference>
<keyword evidence="16" id="KW-1185">Reference proteome</keyword>
<dbReference type="SUPFAM" id="SSF81324">
    <property type="entry name" value="Voltage-gated potassium channels"/>
    <property type="match status" value="1"/>
</dbReference>
<keyword evidence="6" id="KW-0851">Voltage-gated channel</keyword>
<dbReference type="WBParaSite" id="Gr19_v10_g15751.t1">
    <property type="protein sequence ID" value="Gr19_v10_g15751.t1"/>
    <property type="gene ID" value="Gr19_v10_g15751"/>
</dbReference>
<evidence type="ECO:0000313" key="16">
    <source>
        <dbReference type="Proteomes" id="UP000887572"/>
    </source>
</evidence>
<dbReference type="InterPro" id="IPR011333">
    <property type="entry name" value="SKP1/BTB/POZ_sf"/>
</dbReference>
<dbReference type="GO" id="GO:0043679">
    <property type="term" value="C:axon terminus"/>
    <property type="evidence" value="ECO:0007669"/>
    <property type="project" value="TreeGrafter"/>
</dbReference>
<dbReference type="PRINTS" id="PR01498">
    <property type="entry name" value="SHAWCHANNEL"/>
</dbReference>
<dbReference type="GO" id="GO:0032809">
    <property type="term" value="C:neuronal cell body membrane"/>
    <property type="evidence" value="ECO:0007669"/>
    <property type="project" value="TreeGrafter"/>
</dbReference>
<evidence type="ECO:0000256" key="10">
    <source>
        <dbReference type="ARBA" id="ARBA00023136"/>
    </source>
</evidence>
<dbReference type="InterPro" id="IPR003968">
    <property type="entry name" value="K_chnl_volt-dep_Kv"/>
</dbReference>
<feature type="transmembrane region" description="Helical" evidence="14">
    <location>
        <begin position="385"/>
        <end position="404"/>
    </location>
</feature>
<dbReference type="GO" id="GO:0001508">
    <property type="term" value="P:action potential"/>
    <property type="evidence" value="ECO:0007669"/>
    <property type="project" value="TreeGrafter"/>
</dbReference>
<feature type="region of interest" description="Disordered" evidence="13">
    <location>
        <begin position="549"/>
        <end position="579"/>
    </location>
</feature>
<dbReference type="FunFam" id="3.30.710.10:FF:000020">
    <property type="entry name" value="Potassium voltage-gated channel protein Shaw"/>
    <property type="match status" value="1"/>
</dbReference>
<dbReference type="Gene3D" id="1.20.120.350">
    <property type="entry name" value="Voltage-gated potassium channels. Chain C"/>
    <property type="match status" value="1"/>
</dbReference>
<evidence type="ECO:0000256" key="12">
    <source>
        <dbReference type="ARBA" id="ARBA00061303"/>
    </source>
</evidence>
<dbReference type="InterPro" id="IPR027359">
    <property type="entry name" value="Volt_channel_dom_sf"/>
</dbReference>
<evidence type="ECO:0000256" key="3">
    <source>
        <dbReference type="ARBA" id="ARBA00022538"/>
    </source>
</evidence>
<keyword evidence="3" id="KW-0633">Potassium transport</keyword>
<dbReference type="InterPro" id="IPR028325">
    <property type="entry name" value="VG_K_chnl"/>
</dbReference>
<sequence>MDSEYRIVLNVGGVRHETYKHTLKKIPATRLSRLTPNLANYDPVLNEYFFDRHPGVFGQVLNYYRTGKLHYPLDVCGPLYEEELKYWGIDPNECEPCCWMTFTQHRDTQEVLQTLDKLELDDEALRNEEELYKRFGLEEEYKNKELNCWQKTKPKLWRMFDEPSSSTGAKVVAVISVFFLICAILVFCLKTHPGLRVADLEEMGPLLNHSLFPNHSGAAGAVKRPDDRPPPPPAKPFFKYRTESIGVDKRNSKPHPSFLIIETVCNVWFTIEIIIRFVACPSKVDYFKAPVNIIDLVATLTFYVDLLLTTRFGATADLEFFSIIRILRLFKLTQHSQGLKILLYTFRASAKELMLLVFFLLLGIVVFASLIYYAERMEDNPENQFHSIPLGLWYAIVTMTTIGYGDMTPHTWAGRLIGSICALAGVLTIALPVPVIVSNFARYYSHTQARSKMPRRRRGVLSMDQINKQQPPGGHPHRRFLLSNCHNSNAATSTLCADSSSLLTMANNIAAAARTHHNAAGGPKSCCGMGQRLASPAQNNDCQKRNASFRRSFSPQTNGSKQQQKKAERATTPNLSSSSIRTTLVDPAFVSGMATAQI</sequence>
<dbReference type="PRINTS" id="PR00169">
    <property type="entry name" value="KCHANNEL"/>
</dbReference>
<proteinExistence type="inferred from homology"/>
<keyword evidence="4 14" id="KW-0812">Transmembrane</keyword>
<dbReference type="AlphaFoldDB" id="A0A914HE13"/>
<evidence type="ECO:0000256" key="9">
    <source>
        <dbReference type="ARBA" id="ARBA00023065"/>
    </source>
</evidence>
<feature type="domain" description="BTB" evidence="15">
    <location>
        <begin position="5"/>
        <end position="105"/>
    </location>
</feature>
<accession>A0A914HE13</accession>